<proteinExistence type="predicted"/>
<dbReference type="Proteomes" id="UP000887565">
    <property type="component" value="Unplaced"/>
</dbReference>
<evidence type="ECO:0000256" key="1">
    <source>
        <dbReference type="SAM" id="MobiDB-lite"/>
    </source>
</evidence>
<evidence type="ECO:0000313" key="2">
    <source>
        <dbReference type="Proteomes" id="UP000887565"/>
    </source>
</evidence>
<organism evidence="2 3">
    <name type="scientific">Romanomermis culicivorax</name>
    <name type="common">Nematode worm</name>
    <dbReference type="NCBI Taxonomy" id="13658"/>
    <lineage>
        <taxon>Eukaryota</taxon>
        <taxon>Metazoa</taxon>
        <taxon>Ecdysozoa</taxon>
        <taxon>Nematoda</taxon>
        <taxon>Enoplea</taxon>
        <taxon>Dorylaimia</taxon>
        <taxon>Mermithida</taxon>
        <taxon>Mermithoidea</taxon>
        <taxon>Mermithidae</taxon>
        <taxon>Romanomermis</taxon>
    </lineage>
</organism>
<feature type="region of interest" description="Disordered" evidence="1">
    <location>
        <begin position="58"/>
        <end position="77"/>
    </location>
</feature>
<dbReference type="WBParaSite" id="nRc.2.0.1.t19725-RA">
    <property type="protein sequence ID" value="nRc.2.0.1.t19725-RA"/>
    <property type="gene ID" value="nRc.2.0.1.g19725"/>
</dbReference>
<sequence>SLPPSQPPNPTKKGVYLWQNQFRFVALRFREAKEILQIGDDKSLLKDEAYKTLTPGLRYPMTEDAQPTDYPTAYAPRNPLELRPEFVSKSFRERKIALDMP</sequence>
<name>A0A915J021_ROMCU</name>
<reference evidence="3" key="1">
    <citation type="submission" date="2022-11" db="UniProtKB">
        <authorList>
            <consortium name="WormBaseParasite"/>
        </authorList>
    </citation>
    <scope>IDENTIFICATION</scope>
</reference>
<accession>A0A915J021</accession>
<evidence type="ECO:0000313" key="3">
    <source>
        <dbReference type="WBParaSite" id="nRc.2.0.1.t19725-RA"/>
    </source>
</evidence>
<dbReference type="AlphaFoldDB" id="A0A915J021"/>
<protein>
    <submittedName>
        <fullName evidence="3">Uncharacterized protein</fullName>
    </submittedName>
</protein>
<keyword evidence="2" id="KW-1185">Reference proteome</keyword>